<sequence length="25" mass="2989">MYQVVILSHIDHLFGQKKRLGFTKE</sequence>
<reference evidence="1 2" key="1">
    <citation type="submission" date="2021-05" db="EMBL/GenBank/DDBJ databases">
        <title>Genome Assembly of Synthetic Allotetraploid Brassica napus Reveals Homoeologous Exchanges between Subgenomes.</title>
        <authorList>
            <person name="Davis J.T."/>
        </authorList>
    </citation>
    <scope>NUCLEOTIDE SEQUENCE [LARGE SCALE GENOMIC DNA]</scope>
    <source>
        <strain evidence="2">cv. Da-Ae</strain>
        <tissue evidence="1">Seedling</tissue>
    </source>
</reference>
<proteinExistence type="predicted"/>
<evidence type="ECO:0000313" key="1">
    <source>
        <dbReference type="EMBL" id="KAH0862375.1"/>
    </source>
</evidence>
<organism evidence="1 2">
    <name type="scientific">Brassica napus</name>
    <name type="common">Rape</name>
    <dbReference type="NCBI Taxonomy" id="3708"/>
    <lineage>
        <taxon>Eukaryota</taxon>
        <taxon>Viridiplantae</taxon>
        <taxon>Streptophyta</taxon>
        <taxon>Embryophyta</taxon>
        <taxon>Tracheophyta</taxon>
        <taxon>Spermatophyta</taxon>
        <taxon>Magnoliopsida</taxon>
        <taxon>eudicotyledons</taxon>
        <taxon>Gunneridae</taxon>
        <taxon>Pentapetalae</taxon>
        <taxon>rosids</taxon>
        <taxon>malvids</taxon>
        <taxon>Brassicales</taxon>
        <taxon>Brassicaceae</taxon>
        <taxon>Brassiceae</taxon>
        <taxon>Brassica</taxon>
    </lineage>
</organism>
<evidence type="ECO:0000313" key="2">
    <source>
        <dbReference type="Proteomes" id="UP000824890"/>
    </source>
</evidence>
<name>A0ABQ7Y2F1_BRANA</name>
<accession>A0ABQ7Y2F1</accession>
<gene>
    <name evidence="1" type="ORF">HID58_079586</name>
</gene>
<comment type="caution">
    <text evidence="1">The sequence shown here is derived from an EMBL/GenBank/DDBJ whole genome shotgun (WGS) entry which is preliminary data.</text>
</comment>
<protein>
    <submittedName>
        <fullName evidence="1">Uncharacterized protein</fullName>
    </submittedName>
</protein>
<dbReference type="Proteomes" id="UP000824890">
    <property type="component" value="Unassembled WGS sequence"/>
</dbReference>
<keyword evidence="2" id="KW-1185">Reference proteome</keyword>
<dbReference type="EMBL" id="JAGKQM010000018">
    <property type="protein sequence ID" value="KAH0862375.1"/>
    <property type="molecule type" value="Genomic_DNA"/>
</dbReference>